<dbReference type="InterPro" id="IPR043555">
    <property type="entry name" value="SRPX-like"/>
</dbReference>
<dbReference type="InterPro" id="IPR000152">
    <property type="entry name" value="EGF-type_Asp/Asn_hydroxyl_site"/>
</dbReference>
<dbReference type="Gene3D" id="2.10.50.10">
    <property type="entry name" value="Tumor Necrosis Factor Receptor, subunit A, domain 2"/>
    <property type="match status" value="2"/>
</dbReference>
<keyword evidence="9" id="KW-0472">Membrane</keyword>
<evidence type="ECO:0000313" key="15">
    <source>
        <dbReference type="RefSeq" id="XP_022334092.1"/>
    </source>
</evidence>
<dbReference type="InterPro" id="IPR013320">
    <property type="entry name" value="ConA-like_dom_sf"/>
</dbReference>
<dbReference type="Pfam" id="PF00008">
    <property type="entry name" value="EGF"/>
    <property type="match status" value="2"/>
</dbReference>
<dbReference type="InterPro" id="IPR001881">
    <property type="entry name" value="EGF-like_Ca-bd_dom"/>
</dbReference>
<evidence type="ECO:0000256" key="4">
    <source>
        <dbReference type="ARBA" id="ARBA00022737"/>
    </source>
</evidence>
<dbReference type="InterPro" id="IPR000436">
    <property type="entry name" value="Sushi_SCR_CCP_dom"/>
</dbReference>
<evidence type="ECO:0000259" key="12">
    <source>
        <dbReference type="PROSITE" id="PS50825"/>
    </source>
</evidence>
<dbReference type="PROSITE" id="PS50092">
    <property type="entry name" value="TSP1"/>
    <property type="match status" value="1"/>
</dbReference>
<reference evidence="15" key="1">
    <citation type="submission" date="2025-08" db="UniProtKB">
        <authorList>
            <consortium name="RefSeq"/>
        </authorList>
    </citation>
    <scope>IDENTIFICATION</scope>
    <source>
        <tissue evidence="15">Whole sample</tissue>
    </source>
</reference>
<dbReference type="PROSITE" id="PS01186">
    <property type="entry name" value="EGF_2"/>
    <property type="match status" value="2"/>
</dbReference>
<dbReference type="PROSITE" id="PS50825">
    <property type="entry name" value="HYR"/>
    <property type="match status" value="2"/>
</dbReference>
<feature type="compositionally biased region" description="Basic and acidic residues" evidence="8">
    <location>
        <begin position="1484"/>
        <end position="1505"/>
    </location>
</feature>
<sequence>MTCPFSIKHVISVWIVLAKFVTHSSGYSPDDSPCDVADLEPAQVVQCTDKNGIPVITSTVSSGSSCDILCPYEKVKAWVTCDEGEWNDYYHSYCAGVSAVKKRHSRPKRWLFRLLFGLFILFGRRSNRDNTPPSLTCPPNIQTTAVQLQTWAVVSWAEPTANDDRDGGITPSREGKAPGSYFSEGVTTIGYYARDKGGNMARCSFTVTVNVVRCPWPSRVNDGYFMCHPSDDPRYGATCRFGCYPGYKLIGNSLLECLVTGHWNNNQPYCEKKTCPSLSPAVGSLQYICTDDNKFRSICTYSCASGYDITPGMSRVRVCTAYGTWRGAEPTCTDIEPPVFQGCQRTVYAYADRNQTTGVATWTEPIAVDNHDINVVVQKETSSSLSPGDRLSAGSYKIVYKAVDAAGNKAQSCETEVVLKVLTCPVVYPTPFLSVNCPWGTRYGSQCEFDCDSGSVRNGSKLVICEKGVSGNYGYWTFGDNKQPHCEVIQKCLDEPNIPQNGALACDNWIDGKFCQMLCHQGYDVKIGYSTIDMLVCGSSGKWLPASALPLPDCTKSIWAARGRLRMSASYYFTGDCSDPMVQDEIKHNFIKTLSASVYRDACLVYAKDCNVDNVQVRCGQNNRKKRSGDIRIDFDILAEFDNASVDASANFRSHQTDIVNKIVQAKTNRILDFNVTGSGFMEANDIENFDVVLDCPGRTVPSYKTLTCVECSAGTYYNTTSKTCEMCPRGTYQSLPGQLECLSCPTGQTTKLKGAKQLSLCQDGCPPGTWSFTGLPECSLCEVGTYSDSYGVLKCTRCPGSTSTVGEGTDSISKCQDFDLRMTESDSEASVDVDVSGLTTITLTFWLKEDDSTNDNFTIQLSDRDTGNVIFFIAIGSEANVGDQREVKTVSIVGREKWHYYILKQSNDSSELYVDGEVKIQTNSPLINLMNMTVSLQGSGTISRLNIWKNDQTLFPRLLDIASKCGSNETGDVLSWKTFELTSSDNVYKQIPSECDDADDCLSDPCMNGGVCTDLSDGYECQCHYGFKGDNCEENIVDCVDHACENNATCIDGAANYTCDCPYGYEGEMCEIAMVDGSWSGWGEWSPCSVTCGNGTQQRSRVCNEPAPDNGGLDCPDSGTENRTCTEKTCPECSQLEHLANVIWTCSNDSENINCTIACADGYDFDHEIKPYYLCGLDTFYLWDFQTDDNPSGKLPTCQKIKDSNKLEVSYAASYKDLECDTTLKYRSILNSIPEIVTLRLNTMECINTGVCSLDRVVVTDCTKRQKRSISDLTAGINVSLSCDPASHGTEVCYTSLSSAVNDLQLLAMNRTFDVDILGSTYKLNASNAVADSSVTCSSGMVPIQFYCIPCSPGRYYRNDECVKCDFGTYQDLSGQLSCKECPDGTTTPGRESRSVTECSVKYDTGLNATLSIILGITISTGLLLTFALSFLVVRRCLSPSKGKEKELSEMSPTDKTSGTERNGDKMLKPSDIWTTIVTPRSLKQEDKIHQPGEEEDIDVIHLH</sequence>
<evidence type="ECO:0000256" key="3">
    <source>
        <dbReference type="ARBA" id="ARBA00022729"/>
    </source>
</evidence>
<keyword evidence="14" id="KW-1185">Reference proteome</keyword>
<dbReference type="SUPFAM" id="SSF57196">
    <property type="entry name" value="EGF/Laminin"/>
    <property type="match status" value="2"/>
</dbReference>
<feature type="disulfide bond" evidence="6">
    <location>
        <begin position="1024"/>
        <end position="1033"/>
    </location>
</feature>
<keyword evidence="5 6" id="KW-1015">Disulfide bond</keyword>
<dbReference type="SMART" id="SM00181">
    <property type="entry name" value="EGF"/>
    <property type="match status" value="2"/>
</dbReference>
<dbReference type="FunFam" id="2.10.25.10:FF:000525">
    <property type="entry name" value="Fat-like cadherin-related tumor suppressor homolog"/>
    <property type="match status" value="1"/>
</dbReference>
<dbReference type="PROSITE" id="PS00022">
    <property type="entry name" value="EGF_1"/>
    <property type="match status" value="2"/>
</dbReference>
<dbReference type="PANTHER" id="PTHR46343">
    <property type="entry name" value="HYR DOMAIN-CONTAINING PROTEIN"/>
    <property type="match status" value="1"/>
</dbReference>
<feature type="domain" description="EGF-like" evidence="11">
    <location>
        <begin position="998"/>
        <end position="1034"/>
    </location>
</feature>
<dbReference type="InterPro" id="IPR003410">
    <property type="entry name" value="HYR_dom"/>
</dbReference>
<keyword evidence="1" id="KW-0217">Developmental protein</keyword>
<dbReference type="Gene3D" id="2.20.100.10">
    <property type="entry name" value="Thrombospondin type-1 (TSP1) repeat"/>
    <property type="match status" value="1"/>
</dbReference>
<evidence type="ECO:0000256" key="7">
    <source>
        <dbReference type="PROSITE-ProRule" id="PRU00302"/>
    </source>
</evidence>
<keyword evidence="2 6" id="KW-0245">EGF-like domain</keyword>
<feature type="compositionally biased region" description="Basic and acidic residues" evidence="8">
    <location>
        <begin position="1459"/>
        <end position="1470"/>
    </location>
</feature>
<feature type="domain" description="Sushi" evidence="13">
    <location>
        <begin position="273"/>
        <end position="334"/>
    </location>
</feature>
<evidence type="ECO:0000259" key="13">
    <source>
        <dbReference type="PROSITE" id="PS50923"/>
    </source>
</evidence>
<dbReference type="SMART" id="SM01411">
    <property type="entry name" value="Ephrin_rec_like"/>
    <property type="match status" value="3"/>
</dbReference>
<evidence type="ECO:0000313" key="14">
    <source>
        <dbReference type="Proteomes" id="UP000694844"/>
    </source>
</evidence>
<dbReference type="GO" id="GO:0005509">
    <property type="term" value="F:calcium ion binding"/>
    <property type="evidence" value="ECO:0007669"/>
    <property type="project" value="InterPro"/>
</dbReference>
<feature type="domain" description="Sushi" evidence="13">
    <location>
        <begin position="212"/>
        <end position="272"/>
    </location>
</feature>
<dbReference type="InterPro" id="IPR009030">
    <property type="entry name" value="Growth_fac_rcpt_cys_sf"/>
</dbReference>
<dbReference type="CDD" id="cd00054">
    <property type="entry name" value="EGF_CA"/>
    <property type="match status" value="2"/>
</dbReference>
<dbReference type="InterPro" id="IPR035976">
    <property type="entry name" value="Sushi/SCR/CCP_sf"/>
</dbReference>
<dbReference type="InterPro" id="IPR000884">
    <property type="entry name" value="TSP1_rpt"/>
</dbReference>
<keyword evidence="3 10" id="KW-0732">Signal</keyword>
<keyword evidence="9" id="KW-0812">Transmembrane</keyword>
<feature type="transmembrane region" description="Helical" evidence="9">
    <location>
        <begin position="1410"/>
        <end position="1435"/>
    </location>
</feature>
<dbReference type="SUPFAM" id="SSF49899">
    <property type="entry name" value="Concanavalin A-like lectins/glucanases"/>
    <property type="match status" value="1"/>
</dbReference>
<dbReference type="SUPFAM" id="SSF57535">
    <property type="entry name" value="Complement control module/SCR domain"/>
    <property type="match status" value="2"/>
</dbReference>
<feature type="chain" id="PRO_5034227375" evidence="10">
    <location>
        <begin position="27"/>
        <end position="1505"/>
    </location>
</feature>
<feature type="disulfide bond" evidence="6">
    <location>
        <begin position="1062"/>
        <end position="1071"/>
    </location>
</feature>
<dbReference type="PROSITE" id="PS00010">
    <property type="entry name" value="ASX_HYDROXYL"/>
    <property type="match status" value="2"/>
</dbReference>
<dbReference type="PROSITE" id="PS50026">
    <property type="entry name" value="EGF_3"/>
    <property type="match status" value="2"/>
</dbReference>
<evidence type="ECO:0000259" key="11">
    <source>
        <dbReference type="PROSITE" id="PS50026"/>
    </source>
</evidence>
<dbReference type="FunFam" id="2.20.100.10:FF:000001">
    <property type="entry name" value="semaphorin-5A isoform X1"/>
    <property type="match status" value="1"/>
</dbReference>
<dbReference type="RefSeq" id="XP_022334092.1">
    <property type="nucleotide sequence ID" value="XM_022478384.1"/>
</dbReference>
<dbReference type="Gene3D" id="2.60.120.200">
    <property type="match status" value="1"/>
</dbReference>
<dbReference type="PANTHER" id="PTHR46343:SF2">
    <property type="entry name" value="SUSHI_VON WILLEBRAND FACTOR TYPE A_EGF_PENTRAXIN DOMAIN-CONTAINING 1"/>
    <property type="match status" value="1"/>
</dbReference>
<feature type="domain" description="EGF-like" evidence="11">
    <location>
        <begin position="1036"/>
        <end position="1072"/>
    </location>
</feature>
<dbReference type="OrthoDB" id="6136178at2759"/>
<dbReference type="Gene3D" id="2.10.70.10">
    <property type="entry name" value="Complement Module, domain 1"/>
    <property type="match status" value="2"/>
</dbReference>
<dbReference type="SMART" id="SM00209">
    <property type="entry name" value="TSP1"/>
    <property type="match status" value="1"/>
</dbReference>
<evidence type="ECO:0000256" key="5">
    <source>
        <dbReference type="ARBA" id="ARBA00023157"/>
    </source>
</evidence>
<evidence type="ECO:0000256" key="2">
    <source>
        <dbReference type="ARBA" id="ARBA00022536"/>
    </source>
</evidence>
<dbReference type="SMART" id="SM00179">
    <property type="entry name" value="EGF_CA"/>
    <property type="match status" value="2"/>
</dbReference>
<evidence type="ECO:0000256" key="8">
    <source>
        <dbReference type="SAM" id="MobiDB-lite"/>
    </source>
</evidence>
<name>A0A8B8E0M9_CRAVI</name>
<dbReference type="Pfam" id="PF00090">
    <property type="entry name" value="TSP_1"/>
    <property type="match status" value="1"/>
</dbReference>
<protein>
    <submittedName>
        <fullName evidence="15">Sushi, von Willebrand factor type A, EGF and pentraxin domain-containing protein 1-like</fullName>
    </submittedName>
</protein>
<dbReference type="InterPro" id="IPR000742">
    <property type="entry name" value="EGF"/>
</dbReference>
<dbReference type="Proteomes" id="UP000694844">
    <property type="component" value="Chromosome 4"/>
</dbReference>
<accession>A0A8B8E0M9</accession>
<feature type="region of interest" description="Disordered" evidence="8">
    <location>
        <begin position="1445"/>
        <end position="1505"/>
    </location>
</feature>
<dbReference type="SUPFAM" id="SSF82895">
    <property type="entry name" value="TSP-1 type 1 repeat"/>
    <property type="match status" value="1"/>
</dbReference>
<organism evidence="14 15">
    <name type="scientific">Crassostrea virginica</name>
    <name type="common">Eastern oyster</name>
    <dbReference type="NCBI Taxonomy" id="6565"/>
    <lineage>
        <taxon>Eukaryota</taxon>
        <taxon>Metazoa</taxon>
        <taxon>Spiralia</taxon>
        <taxon>Lophotrochozoa</taxon>
        <taxon>Mollusca</taxon>
        <taxon>Bivalvia</taxon>
        <taxon>Autobranchia</taxon>
        <taxon>Pteriomorphia</taxon>
        <taxon>Ostreida</taxon>
        <taxon>Ostreoidea</taxon>
        <taxon>Ostreidae</taxon>
        <taxon>Crassostrea</taxon>
    </lineage>
</organism>
<dbReference type="FunFam" id="2.10.50.10:FF:000032">
    <property type="entry name" value="Uncharacterized protein, isoform A"/>
    <property type="match status" value="1"/>
</dbReference>
<feature type="domain" description="HYR" evidence="12">
    <location>
        <begin position="128"/>
        <end position="211"/>
    </location>
</feature>
<dbReference type="Pfam" id="PF07699">
    <property type="entry name" value="Ephrin_rec_like"/>
    <property type="match status" value="3"/>
</dbReference>
<feature type="signal peptide" evidence="10">
    <location>
        <begin position="1"/>
        <end position="26"/>
    </location>
</feature>
<dbReference type="SMART" id="SM00032">
    <property type="entry name" value="CCP"/>
    <property type="match status" value="5"/>
</dbReference>
<dbReference type="SUPFAM" id="SSF57184">
    <property type="entry name" value="Growth factor receptor domain"/>
    <property type="match status" value="2"/>
</dbReference>
<dbReference type="Pfam" id="PF02494">
    <property type="entry name" value="HYR"/>
    <property type="match status" value="2"/>
</dbReference>
<feature type="domain" description="Sushi" evidence="13">
    <location>
        <begin position="490"/>
        <end position="556"/>
    </location>
</feature>
<dbReference type="Pfam" id="PF00084">
    <property type="entry name" value="Sushi"/>
    <property type="match status" value="2"/>
</dbReference>
<feature type="domain" description="Sushi" evidence="13">
    <location>
        <begin position="422"/>
        <end position="488"/>
    </location>
</feature>
<keyword evidence="4" id="KW-0677">Repeat</keyword>
<evidence type="ECO:0000256" key="10">
    <source>
        <dbReference type="SAM" id="SignalP"/>
    </source>
</evidence>
<dbReference type="Gene3D" id="2.10.25.10">
    <property type="entry name" value="Laminin"/>
    <property type="match status" value="2"/>
</dbReference>
<dbReference type="FunFam" id="2.10.25.10:FF:000080">
    <property type="entry name" value="Neurogenic locus notch 1"/>
    <property type="match status" value="1"/>
</dbReference>
<evidence type="ECO:0000256" key="1">
    <source>
        <dbReference type="ARBA" id="ARBA00022473"/>
    </source>
</evidence>
<feature type="disulfide bond" evidence="7">
    <location>
        <begin position="214"/>
        <end position="257"/>
    </location>
</feature>
<dbReference type="GeneID" id="111131053"/>
<evidence type="ECO:0000256" key="9">
    <source>
        <dbReference type="SAM" id="Phobius"/>
    </source>
</evidence>
<dbReference type="PROSITE" id="PS50923">
    <property type="entry name" value="SUSHI"/>
    <property type="match status" value="4"/>
</dbReference>
<feature type="domain" description="HYR" evidence="12">
    <location>
        <begin position="333"/>
        <end position="421"/>
    </location>
</feature>
<feature type="disulfide bond" evidence="7">
    <location>
        <begin position="243"/>
        <end position="270"/>
    </location>
</feature>
<keyword evidence="9" id="KW-1133">Transmembrane helix</keyword>
<dbReference type="InterPro" id="IPR011641">
    <property type="entry name" value="Tyr-kin_ephrin_A/B_rcpt-like"/>
</dbReference>
<keyword evidence="7" id="KW-0768">Sushi</keyword>
<dbReference type="FunFam" id="2.10.50.10:FF:000018">
    <property type="entry name" value="Sushi, von Willebrand factor type A, EGF and pentraxin domain-containing 1"/>
    <property type="match status" value="1"/>
</dbReference>
<evidence type="ECO:0000256" key="6">
    <source>
        <dbReference type="PROSITE-ProRule" id="PRU00076"/>
    </source>
</evidence>
<dbReference type="KEGG" id="cvn:111131053"/>
<dbReference type="CDD" id="cd00033">
    <property type="entry name" value="CCP"/>
    <property type="match status" value="2"/>
</dbReference>
<gene>
    <name evidence="15" type="primary">LOC111131053</name>
</gene>
<proteinExistence type="predicted"/>
<dbReference type="InterPro" id="IPR036383">
    <property type="entry name" value="TSP1_rpt_sf"/>
</dbReference>
<comment type="caution">
    <text evidence="6">Lacks conserved residue(s) required for the propagation of feature annotation.</text>
</comment>